<feature type="domain" description="MacB-like periplasmic core" evidence="8">
    <location>
        <begin position="430"/>
        <end position="621"/>
    </location>
</feature>
<dbReference type="Proteomes" id="UP001232063">
    <property type="component" value="Unassembled WGS sequence"/>
</dbReference>
<feature type="transmembrane region" description="Helical" evidence="6">
    <location>
        <begin position="375"/>
        <end position="402"/>
    </location>
</feature>
<feature type="transmembrane region" description="Helical" evidence="6">
    <location>
        <begin position="281"/>
        <end position="303"/>
    </location>
</feature>
<evidence type="ECO:0000313" key="10">
    <source>
        <dbReference type="Proteomes" id="UP001232063"/>
    </source>
</evidence>
<keyword evidence="5 6" id="KW-0472">Membrane</keyword>
<dbReference type="Pfam" id="PF12704">
    <property type="entry name" value="MacB_PCD"/>
    <property type="match status" value="2"/>
</dbReference>
<feature type="transmembrane region" description="Helical" evidence="6">
    <location>
        <begin position="718"/>
        <end position="738"/>
    </location>
</feature>
<dbReference type="PANTHER" id="PTHR30572:SF18">
    <property type="entry name" value="ABC-TYPE MACROLIDE FAMILY EXPORT SYSTEM PERMEASE COMPONENT 2"/>
    <property type="match status" value="1"/>
</dbReference>
<evidence type="ECO:0000256" key="6">
    <source>
        <dbReference type="SAM" id="Phobius"/>
    </source>
</evidence>
<dbReference type="EMBL" id="JASJOU010000017">
    <property type="protein sequence ID" value="MDJ1505616.1"/>
    <property type="molecule type" value="Genomic_DNA"/>
</dbReference>
<keyword evidence="2" id="KW-1003">Cell membrane</keyword>
<dbReference type="GO" id="GO:0022857">
    <property type="term" value="F:transmembrane transporter activity"/>
    <property type="evidence" value="ECO:0007669"/>
    <property type="project" value="TreeGrafter"/>
</dbReference>
<feature type="transmembrane region" description="Helical" evidence="6">
    <location>
        <begin position="666"/>
        <end position="690"/>
    </location>
</feature>
<dbReference type="GO" id="GO:0005886">
    <property type="term" value="C:plasma membrane"/>
    <property type="evidence" value="ECO:0007669"/>
    <property type="project" value="UniProtKB-SubCell"/>
</dbReference>
<dbReference type="AlphaFoldDB" id="A0AAE3R844"/>
<dbReference type="RefSeq" id="WP_314517828.1">
    <property type="nucleotide sequence ID" value="NZ_JASJOU010000017.1"/>
</dbReference>
<organism evidence="9 10">
    <name type="scientific">Xanthocytophaga agilis</name>
    <dbReference type="NCBI Taxonomy" id="3048010"/>
    <lineage>
        <taxon>Bacteria</taxon>
        <taxon>Pseudomonadati</taxon>
        <taxon>Bacteroidota</taxon>
        <taxon>Cytophagia</taxon>
        <taxon>Cytophagales</taxon>
        <taxon>Rhodocytophagaceae</taxon>
        <taxon>Xanthocytophaga</taxon>
    </lineage>
</organism>
<feature type="transmembrane region" description="Helical" evidence="6">
    <location>
        <begin position="328"/>
        <end position="355"/>
    </location>
</feature>
<evidence type="ECO:0000259" key="8">
    <source>
        <dbReference type="Pfam" id="PF12704"/>
    </source>
</evidence>
<reference evidence="9" key="1">
    <citation type="submission" date="2023-05" db="EMBL/GenBank/DDBJ databases">
        <authorList>
            <person name="Zhang X."/>
        </authorList>
    </citation>
    <scope>NUCLEOTIDE SEQUENCE</scope>
    <source>
        <strain evidence="9">BD1B2-1</strain>
    </source>
</reference>
<feature type="transmembrane region" description="Helical" evidence="6">
    <location>
        <begin position="423"/>
        <end position="444"/>
    </location>
</feature>
<evidence type="ECO:0000313" key="9">
    <source>
        <dbReference type="EMBL" id="MDJ1505616.1"/>
    </source>
</evidence>
<dbReference type="PANTHER" id="PTHR30572">
    <property type="entry name" value="MEMBRANE COMPONENT OF TRANSPORTER-RELATED"/>
    <property type="match status" value="1"/>
</dbReference>
<evidence type="ECO:0000256" key="3">
    <source>
        <dbReference type="ARBA" id="ARBA00022692"/>
    </source>
</evidence>
<name>A0AAE3R844_9BACT</name>
<keyword evidence="10" id="KW-1185">Reference proteome</keyword>
<comment type="subcellular location">
    <subcellularLocation>
        <location evidence="1">Cell membrane</location>
        <topology evidence="1">Multi-pass membrane protein</topology>
    </subcellularLocation>
</comment>
<feature type="domain" description="ABC3 transporter permease C-terminal" evidence="7">
    <location>
        <begin position="287"/>
        <end position="399"/>
    </location>
</feature>
<evidence type="ECO:0000256" key="5">
    <source>
        <dbReference type="ARBA" id="ARBA00023136"/>
    </source>
</evidence>
<dbReference type="Pfam" id="PF02687">
    <property type="entry name" value="FtsX"/>
    <property type="match status" value="2"/>
</dbReference>
<feature type="domain" description="MacB-like periplasmic core" evidence="8">
    <location>
        <begin position="20"/>
        <end position="240"/>
    </location>
</feature>
<dbReference type="InterPro" id="IPR050250">
    <property type="entry name" value="Macrolide_Exporter_MacB"/>
</dbReference>
<protein>
    <submittedName>
        <fullName evidence="9">ABC transporter permease</fullName>
    </submittedName>
</protein>
<comment type="caution">
    <text evidence="9">The sequence shown here is derived from an EMBL/GenBank/DDBJ whole genome shotgun (WGS) entry which is preliminary data.</text>
</comment>
<evidence type="ECO:0000256" key="1">
    <source>
        <dbReference type="ARBA" id="ARBA00004651"/>
    </source>
</evidence>
<evidence type="ECO:0000259" key="7">
    <source>
        <dbReference type="Pfam" id="PF02687"/>
    </source>
</evidence>
<gene>
    <name evidence="9" type="ORF">QNI22_33480</name>
</gene>
<dbReference type="InterPro" id="IPR003838">
    <property type="entry name" value="ABC3_permease_C"/>
</dbReference>
<feature type="domain" description="ABC3 transporter permease C-terminal" evidence="7">
    <location>
        <begin position="669"/>
        <end position="778"/>
    </location>
</feature>
<keyword evidence="3 6" id="KW-0812">Transmembrane</keyword>
<proteinExistence type="predicted"/>
<accession>A0AAE3R844</accession>
<evidence type="ECO:0000256" key="4">
    <source>
        <dbReference type="ARBA" id="ARBA00022989"/>
    </source>
</evidence>
<feature type="transmembrane region" description="Helical" evidence="6">
    <location>
        <begin position="21"/>
        <end position="43"/>
    </location>
</feature>
<evidence type="ECO:0000256" key="2">
    <source>
        <dbReference type="ARBA" id="ARBA00022475"/>
    </source>
</evidence>
<sequence>MFYSYLKTAWRNLLQNKTLSFINIIGLSLGVGFALLIGMWIHFEQSFDKFNTNKDRIAFVGRHLLLNNQKSTALSVMLPLYDELKANYPEVKRATRFDWGRMHSLVQGNHKFNKEGIYVDPDFLEMFTLEVIKGNPKTALIDQNAIVLTQSLANALFGSQDPIGKLITIDNQYPLQVTAVMKDVPKNSSIQFEFLAPFSFLIHQNEEIKGSRTRWNNNFLGTIIEIKEGTSMEALSQKLSPLLKDKDTGIKDQKLFLFPMVRWHLYDDFTNWVNTDGRIGYLRLFGIIGICVLLIACINFMNLATARSEKRAREVGIRKAVGSQRSQLIVQFLTESLLTSFVAFVLSLVLIQLILPSLSNFGLEDIRLDYSHPGFWMAVIAFCLVTGLLAGSYPAFYFSSFLPVRVLKGVLKQGKGTLSFRKFLVVSQFAISIGLIICTLVVFLQVKHAQTRPIGYNPDNLLMLNSNPDLLKNYNALKQDLLNTGYIEAVAKSSSGMTWVNNDFPHFSWEGKDPNTTIALDVVMTDWDYEKATQLTFLAGRPFTKEFATDSNSIILNEAALKLIGYKDPIGKTIKLGDKVLTIVGVIKNVLMRDPFKSVAPGVILFNTDNINVILIRLKNNAGLKYTLNTIEPIIGKYNASLPFDYYFADEEFAKKFTTENQVARLGGIFAGLAIFISCLGLFGLAMYMVERRAKEISIRKVLGASVTHLWLLLSREFVWMVVIAFLIASPITLWVMNGWLRRYEYRVEIYWWIFAIAGILAISIALVTVSVQAIKAALANPANRLRTE</sequence>
<dbReference type="InterPro" id="IPR025857">
    <property type="entry name" value="MacB_PCD"/>
</dbReference>
<feature type="transmembrane region" description="Helical" evidence="6">
    <location>
        <begin position="750"/>
        <end position="775"/>
    </location>
</feature>
<keyword evidence="4 6" id="KW-1133">Transmembrane helix</keyword>